<keyword evidence="2" id="KW-1185">Reference proteome</keyword>
<protein>
    <submittedName>
        <fullName evidence="1">Uncharacterized protein</fullName>
    </submittedName>
</protein>
<dbReference type="AlphaFoldDB" id="A0A8J8MG64"/>
<name>A0A8J8MG64_9FIRM</name>
<evidence type="ECO:0000313" key="1">
    <source>
        <dbReference type="EMBL" id="QUH32040.1"/>
    </source>
</evidence>
<reference evidence="1 2" key="1">
    <citation type="submission" date="2020-07" db="EMBL/GenBank/DDBJ databases">
        <title>Vallitalea guaymasensis genome.</title>
        <authorList>
            <person name="Postec A."/>
        </authorList>
    </citation>
    <scope>NUCLEOTIDE SEQUENCE [LARGE SCALE GENOMIC DNA]</scope>
    <source>
        <strain evidence="1 2">Ra1766G1</strain>
    </source>
</reference>
<evidence type="ECO:0000313" key="2">
    <source>
        <dbReference type="Proteomes" id="UP000677305"/>
    </source>
</evidence>
<accession>A0A8J8MG64</accession>
<organism evidence="1 2">
    <name type="scientific">Vallitalea guaymasensis</name>
    <dbReference type="NCBI Taxonomy" id="1185412"/>
    <lineage>
        <taxon>Bacteria</taxon>
        <taxon>Bacillati</taxon>
        <taxon>Bacillota</taxon>
        <taxon>Clostridia</taxon>
        <taxon>Lachnospirales</taxon>
        <taxon>Vallitaleaceae</taxon>
        <taxon>Vallitalea</taxon>
    </lineage>
</organism>
<dbReference type="Proteomes" id="UP000677305">
    <property type="component" value="Chromosome"/>
</dbReference>
<proteinExistence type="predicted"/>
<gene>
    <name evidence="1" type="ORF">HYG85_16420</name>
</gene>
<sequence length="69" mass="7694">MNNQNQQGKNAIQHVHDVQSQLESAKNCLNQAISTVEKPENKKRIQDTLNAVNNALTSVNTTISNYQES</sequence>
<dbReference type="EMBL" id="CP058561">
    <property type="protein sequence ID" value="QUH32040.1"/>
    <property type="molecule type" value="Genomic_DNA"/>
</dbReference>
<dbReference type="KEGG" id="vgu:HYG85_16420"/>